<dbReference type="SMART" id="SM00382">
    <property type="entry name" value="AAA"/>
    <property type="match status" value="1"/>
</dbReference>
<dbReference type="Pfam" id="PF25601">
    <property type="entry name" value="AAA_lid_14"/>
    <property type="match status" value="1"/>
</dbReference>
<keyword evidence="4" id="KW-0902">Two-component regulatory system</keyword>
<dbReference type="PROSITE" id="PS00688">
    <property type="entry name" value="SIGMA54_INTERACT_3"/>
    <property type="match status" value="1"/>
</dbReference>
<dbReference type="SUPFAM" id="SSF52540">
    <property type="entry name" value="P-loop containing nucleoside triphosphate hydrolases"/>
    <property type="match status" value="1"/>
</dbReference>
<dbReference type="Pfam" id="PF00158">
    <property type="entry name" value="Sigma54_activat"/>
    <property type="match status" value="1"/>
</dbReference>
<dbReference type="Gene3D" id="3.40.50.300">
    <property type="entry name" value="P-loop containing nucleotide triphosphate hydrolases"/>
    <property type="match status" value="1"/>
</dbReference>
<feature type="domain" description="Response regulatory" evidence="10">
    <location>
        <begin position="11"/>
        <end position="125"/>
    </location>
</feature>
<dbReference type="SMART" id="SM00448">
    <property type="entry name" value="REC"/>
    <property type="match status" value="1"/>
</dbReference>
<evidence type="ECO:0000256" key="1">
    <source>
        <dbReference type="ARBA" id="ARBA00022553"/>
    </source>
</evidence>
<dbReference type="Proteomes" id="UP000006695">
    <property type="component" value="Chromosome"/>
</dbReference>
<dbReference type="PROSITE" id="PS50110">
    <property type="entry name" value="RESPONSE_REGULATORY"/>
    <property type="match status" value="1"/>
</dbReference>
<evidence type="ECO:0000256" key="8">
    <source>
        <dbReference type="PROSITE-ProRule" id="PRU00169"/>
    </source>
</evidence>
<keyword evidence="3" id="KW-0067">ATP-binding</keyword>
<dbReference type="Gene3D" id="3.40.50.2300">
    <property type="match status" value="1"/>
</dbReference>
<keyword evidence="6" id="KW-0238">DNA-binding</keyword>
<evidence type="ECO:0000313" key="11">
    <source>
        <dbReference type="EMBL" id="ABQ27726.1"/>
    </source>
</evidence>
<feature type="domain" description="Sigma-54 factor interaction" evidence="9">
    <location>
        <begin position="149"/>
        <end position="377"/>
    </location>
</feature>
<dbReference type="PROSITE" id="PS00676">
    <property type="entry name" value="SIGMA54_INTERACT_2"/>
    <property type="match status" value="1"/>
</dbReference>
<dbReference type="Pfam" id="PF00072">
    <property type="entry name" value="Response_reg"/>
    <property type="match status" value="1"/>
</dbReference>
<reference evidence="11 12" key="1">
    <citation type="submission" date="2007-05" db="EMBL/GenBank/DDBJ databases">
        <title>Complete sequence of Geobacter uraniireducens Rf4.</title>
        <authorList>
            <consortium name="US DOE Joint Genome Institute"/>
            <person name="Copeland A."/>
            <person name="Lucas S."/>
            <person name="Lapidus A."/>
            <person name="Barry K."/>
            <person name="Detter J.C."/>
            <person name="Glavina del Rio T."/>
            <person name="Hammon N."/>
            <person name="Israni S."/>
            <person name="Dalin E."/>
            <person name="Tice H."/>
            <person name="Pitluck S."/>
            <person name="Chertkov O."/>
            <person name="Brettin T."/>
            <person name="Bruce D."/>
            <person name="Han C."/>
            <person name="Schmutz J."/>
            <person name="Larimer F."/>
            <person name="Land M."/>
            <person name="Hauser L."/>
            <person name="Kyrpides N."/>
            <person name="Mikhailova N."/>
            <person name="Shelobolina E."/>
            <person name="Aklujkar M."/>
            <person name="Lovley D."/>
            <person name="Richardson P."/>
        </authorList>
    </citation>
    <scope>NUCLEOTIDE SEQUENCE [LARGE SCALE GENOMIC DNA]</scope>
    <source>
        <strain evidence="11 12">Rf4</strain>
    </source>
</reference>
<dbReference type="EMBL" id="CP000698">
    <property type="protein sequence ID" value="ABQ27726.1"/>
    <property type="molecule type" value="Genomic_DNA"/>
</dbReference>
<dbReference type="PROSITE" id="PS50045">
    <property type="entry name" value="SIGMA54_INTERACT_4"/>
    <property type="match status" value="1"/>
</dbReference>
<dbReference type="InterPro" id="IPR009057">
    <property type="entry name" value="Homeodomain-like_sf"/>
</dbReference>
<evidence type="ECO:0000259" key="10">
    <source>
        <dbReference type="PROSITE" id="PS50110"/>
    </source>
</evidence>
<name>A5G7F8_GEOUR</name>
<keyword evidence="7" id="KW-0804">Transcription</keyword>
<dbReference type="InterPro" id="IPR002078">
    <property type="entry name" value="Sigma_54_int"/>
</dbReference>
<keyword evidence="1 8" id="KW-0597">Phosphoprotein</keyword>
<dbReference type="Gene3D" id="1.10.10.60">
    <property type="entry name" value="Homeodomain-like"/>
    <property type="match status" value="1"/>
</dbReference>
<dbReference type="Pfam" id="PF02954">
    <property type="entry name" value="HTH_8"/>
    <property type="match status" value="1"/>
</dbReference>
<dbReference type="STRING" id="351605.Gura_3572"/>
<dbReference type="FunFam" id="3.40.50.300:FF:000006">
    <property type="entry name" value="DNA-binding transcriptional regulator NtrC"/>
    <property type="match status" value="1"/>
</dbReference>
<dbReference type="GO" id="GO:0000160">
    <property type="term" value="P:phosphorelay signal transduction system"/>
    <property type="evidence" value="ECO:0007669"/>
    <property type="project" value="UniProtKB-KW"/>
</dbReference>
<dbReference type="Gene3D" id="1.10.8.60">
    <property type="match status" value="1"/>
</dbReference>
<keyword evidence="5" id="KW-0805">Transcription regulation</keyword>
<dbReference type="InterPro" id="IPR025944">
    <property type="entry name" value="Sigma_54_int_dom_CS"/>
</dbReference>
<dbReference type="InterPro" id="IPR058031">
    <property type="entry name" value="AAA_lid_NorR"/>
</dbReference>
<dbReference type="HOGENOM" id="CLU_000445_0_6_7"/>
<proteinExistence type="predicted"/>
<dbReference type="GO" id="GO:0005524">
    <property type="term" value="F:ATP binding"/>
    <property type="evidence" value="ECO:0007669"/>
    <property type="project" value="UniProtKB-KW"/>
</dbReference>
<dbReference type="SUPFAM" id="SSF52172">
    <property type="entry name" value="CheY-like"/>
    <property type="match status" value="1"/>
</dbReference>
<dbReference type="InterPro" id="IPR002197">
    <property type="entry name" value="HTH_Fis"/>
</dbReference>
<dbReference type="OrthoDB" id="9814761at2"/>
<protein>
    <submittedName>
        <fullName evidence="11">Two component, sigma-54 specific, transcriptional regulator, Fis family</fullName>
    </submittedName>
</protein>
<accession>A5G7F8</accession>
<feature type="modified residue" description="4-aspartylphosphate" evidence="8">
    <location>
        <position position="60"/>
    </location>
</feature>
<dbReference type="InterPro" id="IPR011006">
    <property type="entry name" value="CheY-like_superfamily"/>
</dbReference>
<evidence type="ECO:0000313" key="12">
    <source>
        <dbReference type="Proteomes" id="UP000006695"/>
    </source>
</evidence>
<dbReference type="InterPro" id="IPR025662">
    <property type="entry name" value="Sigma_54_int_dom_ATP-bd_1"/>
</dbReference>
<dbReference type="PANTHER" id="PTHR32071">
    <property type="entry name" value="TRANSCRIPTIONAL REGULATORY PROTEIN"/>
    <property type="match status" value="1"/>
</dbReference>
<dbReference type="GO" id="GO:0043565">
    <property type="term" value="F:sequence-specific DNA binding"/>
    <property type="evidence" value="ECO:0007669"/>
    <property type="project" value="InterPro"/>
</dbReference>
<dbReference type="InterPro" id="IPR027417">
    <property type="entry name" value="P-loop_NTPase"/>
</dbReference>
<organism evidence="11 12">
    <name type="scientific">Geotalea uraniireducens (strain Rf4)</name>
    <name type="common">Geobacter uraniireducens</name>
    <dbReference type="NCBI Taxonomy" id="351605"/>
    <lineage>
        <taxon>Bacteria</taxon>
        <taxon>Pseudomonadati</taxon>
        <taxon>Thermodesulfobacteriota</taxon>
        <taxon>Desulfuromonadia</taxon>
        <taxon>Geobacterales</taxon>
        <taxon>Geobacteraceae</taxon>
        <taxon>Geotalea</taxon>
    </lineage>
</organism>
<dbReference type="GO" id="GO:0006355">
    <property type="term" value="P:regulation of DNA-templated transcription"/>
    <property type="evidence" value="ECO:0007669"/>
    <property type="project" value="InterPro"/>
</dbReference>
<dbReference type="AlphaFoldDB" id="A5G7F8"/>
<dbReference type="CDD" id="cd00009">
    <property type="entry name" value="AAA"/>
    <property type="match status" value="1"/>
</dbReference>
<keyword evidence="12" id="KW-1185">Reference proteome</keyword>
<sequence length="457" mass="51478">MSTVVTRKEAKILVIEDDKPLRELLHMELTRSGYKVESASDGEEGLDKYRQEVFNVVLLDMRMPGMDGVEVLRQMRTESTIPEVIVFTGHGTIETAVECIKYGAYDYLTKPVKLDELEMVIDKANEKNRLRLENINLKLEISKLDQHRIVGKSQVIQKVLETVRRWGATDEHVLICGESGAGKELFARAVHDASRRANKPFVTVNCGRLSANTAESELFGHVQGAFTGANKGRAGLFELADTGTLFMDEISEMPLDVQVKLLRILETGTFRRMGGNHDISVDVRFVFASNKKLEDCVNRGEFREDLFHRINLLPINIPPLRERPEDIIPLSYYFLKSANESGSANWEISEEAMAALCAYSWPGNVRELRNTIRRASILATDQIISSDLLPFSPPKTAPSFAVTGLPDVLPLPLWVVERDYIQKVLEKLEGNKSKAAKVLEIDRKTLYTKLERYGLAV</sequence>
<dbReference type="PANTHER" id="PTHR32071:SF119">
    <property type="entry name" value="SIGMA L-DEPENDENT TRANSCRIPTIONAL REGULATOR YPLP-RELATED"/>
    <property type="match status" value="1"/>
</dbReference>
<evidence type="ECO:0000259" key="9">
    <source>
        <dbReference type="PROSITE" id="PS50045"/>
    </source>
</evidence>
<dbReference type="KEGG" id="gur:Gura_3572"/>
<evidence type="ECO:0000256" key="7">
    <source>
        <dbReference type="ARBA" id="ARBA00023163"/>
    </source>
</evidence>
<dbReference type="PROSITE" id="PS00675">
    <property type="entry name" value="SIGMA54_INTERACT_1"/>
    <property type="match status" value="1"/>
</dbReference>
<evidence type="ECO:0000256" key="2">
    <source>
        <dbReference type="ARBA" id="ARBA00022741"/>
    </source>
</evidence>
<dbReference type="InterPro" id="IPR025943">
    <property type="entry name" value="Sigma_54_int_dom_ATP-bd_2"/>
</dbReference>
<evidence type="ECO:0000256" key="3">
    <source>
        <dbReference type="ARBA" id="ARBA00022840"/>
    </source>
</evidence>
<dbReference type="InterPro" id="IPR001789">
    <property type="entry name" value="Sig_transdc_resp-reg_receiver"/>
</dbReference>
<evidence type="ECO:0000256" key="6">
    <source>
        <dbReference type="ARBA" id="ARBA00023125"/>
    </source>
</evidence>
<dbReference type="RefSeq" id="WP_011940385.1">
    <property type="nucleotide sequence ID" value="NC_009483.1"/>
</dbReference>
<gene>
    <name evidence="11" type="ordered locus">Gura_3572</name>
</gene>
<dbReference type="FunFam" id="3.40.50.2300:FF:000018">
    <property type="entry name" value="DNA-binding transcriptional regulator NtrC"/>
    <property type="match status" value="1"/>
</dbReference>
<keyword evidence="2" id="KW-0547">Nucleotide-binding</keyword>
<evidence type="ECO:0000256" key="5">
    <source>
        <dbReference type="ARBA" id="ARBA00023015"/>
    </source>
</evidence>
<evidence type="ECO:0000256" key="4">
    <source>
        <dbReference type="ARBA" id="ARBA00023012"/>
    </source>
</evidence>
<dbReference type="PRINTS" id="PR01590">
    <property type="entry name" value="HTHFIS"/>
</dbReference>
<dbReference type="InterPro" id="IPR003593">
    <property type="entry name" value="AAA+_ATPase"/>
</dbReference>
<dbReference type="SUPFAM" id="SSF46689">
    <property type="entry name" value="Homeodomain-like"/>
    <property type="match status" value="1"/>
</dbReference>